<proteinExistence type="predicted"/>
<dbReference type="EMBL" id="DRUB01000028">
    <property type="protein sequence ID" value="HHR95463.1"/>
    <property type="molecule type" value="Genomic_DNA"/>
</dbReference>
<organism evidence="2">
    <name type="scientific">Ignisphaera aggregans</name>
    <dbReference type="NCBI Taxonomy" id="334771"/>
    <lineage>
        <taxon>Archaea</taxon>
        <taxon>Thermoproteota</taxon>
        <taxon>Thermoprotei</taxon>
        <taxon>Desulfurococcales</taxon>
        <taxon>Desulfurococcaceae</taxon>
        <taxon>Ignisphaera</taxon>
    </lineage>
</organism>
<dbReference type="AlphaFoldDB" id="A0A7C5US58"/>
<evidence type="ECO:0000313" key="1">
    <source>
        <dbReference type="EMBL" id="HHP82296.1"/>
    </source>
</evidence>
<dbReference type="Pfam" id="PF07302">
    <property type="entry name" value="AroM"/>
    <property type="match status" value="1"/>
</dbReference>
<dbReference type="EMBL" id="DRZI01000277">
    <property type="protein sequence ID" value="HHP82296.1"/>
    <property type="molecule type" value="Genomic_DNA"/>
</dbReference>
<accession>A0A7C5US58</accession>
<sequence length="219" mass="24636">MKKIALITIGQSPRTDVVSEIKPILSDVEIIECGALDNLKEEDIKALAPRENSYLLVTRLRSGVEVRLDREKVVPLIQSCIDRVERDVDIVGLLCTGEFPELKSNKLLIEPSEILLKVVEALKIRKLGVFVPNPKQIEITKAKWLKVVKEVKVFSVSPYSEGIEELRKASEYLKDCDLIVLDCIGYGINAKRIVSDITKKPVLIPRTLMAHIIKDIIEV</sequence>
<name>A0A7C5US58_9CREN</name>
<protein>
    <submittedName>
        <fullName evidence="2">AroM family protein</fullName>
    </submittedName>
</protein>
<evidence type="ECO:0000313" key="2">
    <source>
        <dbReference type="EMBL" id="HHR95463.1"/>
    </source>
</evidence>
<dbReference type="InterPro" id="IPR010843">
    <property type="entry name" value="Uncharacterised_AroM"/>
</dbReference>
<comment type="caution">
    <text evidence="2">The sequence shown here is derived from an EMBL/GenBank/DDBJ whole genome shotgun (WGS) entry which is preliminary data.</text>
</comment>
<dbReference type="NCBIfam" id="NF007788">
    <property type="entry name" value="PRK10481.1"/>
    <property type="match status" value="1"/>
</dbReference>
<gene>
    <name evidence="2" type="ORF">ENL47_01200</name>
    <name evidence="1" type="ORF">ENM84_06505</name>
</gene>
<reference evidence="2" key="1">
    <citation type="journal article" date="2020" name="mSystems">
        <title>Genome- and Community-Level Interaction Insights into Carbon Utilization and Element Cycling Functions of Hydrothermarchaeota in Hydrothermal Sediment.</title>
        <authorList>
            <person name="Zhou Z."/>
            <person name="Liu Y."/>
            <person name="Xu W."/>
            <person name="Pan J."/>
            <person name="Luo Z.H."/>
            <person name="Li M."/>
        </authorList>
    </citation>
    <scope>NUCLEOTIDE SEQUENCE [LARGE SCALE GENOMIC DNA]</scope>
    <source>
        <strain evidence="2">SpSt-1</strain>
        <strain evidence="1">SpSt-1121</strain>
    </source>
</reference>